<dbReference type="CDD" id="cd17323">
    <property type="entry name" value="MFS_Tpo1_MDR_like"/>
    <property type="match status" value="1"/>
</dbReference>
<evidence type="ECO:0000256" key="3">
    <source>
        <dbReference type="ARBA" id="ARBA00022989"/>
    </source>
</evidence>
<dbReference type="Gene3D" id="1.20.1250.20">
    <property type="entry name" value="MFS general substrate transporter like domains"/>
    <property type="match status" value="1"/>
</dbReference>
<comment type="caution">
    <text evidence="8">The sequence shown here is derived from an EMBL/GenBank/DDBJ whole genome shotgun (WGS) entry which is preliminary data.</text>
</comment>
<evidence type="ECO:0000256" key="2">
    <source>
        <dbReference type="ARBA" id="ARBA00022692"/>
    </source>
</evidence>
<proteinExistence type="predicted"/>
<dbReference type="PANTHER" id="PTHR23502:SF47">
    <property type="entry name" value="MAJOR FACILITATOR SUPERFAMILY (MFS) PROFILE DOMAIN-CONTAINING PROTEIN-RELATED"/>
    <property type="match status" value="1"/>
</dbReference>
<evidence type="ECO:0000259" key="7">
    <source>
        <dbReference type="PROSITE" id="PS50850"/>
    </source>
</evidence>
<dbReference type="InterPro" id="IPR036568">
    <property type="entry name" value="GGCT-like_sf"/>
</dbReference>
<feature type="region of interest" description="Disordered" evidence="5">
    <location>
        <begin position="251"/>
        <end position="283"/>
    </location>
</feature>
<keyword evidence="4 6" id="KW-0472">Membrane</keyword>
<dbReference type="PANTHER" id="PTHR23502">
    <property type="entry name" value="MAJOR FACILITATOR SUPERFAMILY"/>
    <property type="match status" value="1"/>
</dbReference>
<evidence type="ECO:0000256" key="6">
    <source>
        <dbReference type="SAM" id="Phobius"/>
    </source>
</evidence>
<dbReference type="Pfam" id="PF06094">
    <property type="entry name" value="GGACT"/>
    <property type="match status" value="1"/>
</dbReference>
<feature type="transmembrane region" description="Helical" evidence="6">
    <location>
        <begin position="618"/>
        <end position="639"/>
    </location>
</feature>
<dbReference type="InterPro" id="IPR020846">
    <property type="entry name" value="MFS_dom"/>
</dbReference>
<feature type="transmembrane region" description="Helical" evidence="6">
    <location>
        <begin position="688"/>
        <end position="715"/>
    </location>
</feature>
<feature type="transmembrane region" description="Helical" evidence="6">
    <location>
        <begin position="727"/>
        <end position="749"/>
    </location>
</feature>
<keyword evidence="9" id="KW-1185">Reference proteome</keyword>
<evidence type="ECO:0000313" key="8">
    <source>
        <dbReference type="EMBL" id="KAK9413308.1"/>
    </source>
</evidence>
<dbReference type="CDD" id="cd06661">
    <property type="entry name" value="GGCT_like"/>
    <property type="match status" value="1"/>
</dbReference>
<feature type="transmembrane region" description="Helical" evidence="6">
    <location>
        <begin position="571"/>
        <end position="598"/>
    </location>
</feature>
<dbReference type="InterPro" id="IPR009288">
    <property type="entry name" value="AIG2-like_dom"/>
</dbReference>
<protein>
    <submittedName>
        <fullName evidence="8">Major facilitator superfamily (MFS) profile domain-containing protein</fullName>
    </submittedName>
</protein>
<accession>A0ABR2UFN5</accession>
<feature type="compositionally biased region" description="Low complexity" evidence="5">
    <location>
        <begin position="266"/>
        <end position="275"/>
    </location>
</feature>
<dbReference type="InterPro" id="IPR036259">
    <property type="entry name" value="MFS_trans_sf"/>
</dbReference>
<evidence type="ECO:0000256" key="5">
    <source>
        <dbReference type="SAM" id="MobiDB-lite"/>
    </source>
</evidence>
<feature type="transmembrane region" description="Helical" evidence="6">
    <location>
        <begin position="755"/>
        <end position="776"/>
    </location>
</feature>
<dbReference type="InterPro" id="IPR011701">
    <property type="entry name" value="MFS"/>
</dbReference>
<dbReference type="Gene3D" id="3.10.490.10">
    <property type="entry name" value="Gamma-glutamyl cyclotransferase-like"/>
    <property type="match status" value="1"/>
</dbReference>
<reference evidence="8 9" key="1">
    <citation type="journal article" date="2024" name="J. Plant Pathol.">
        <title>Sequence and assembly of the genome of Seiridium unicorne, isolate CBS 538.82, causal agent of cypress canker disease.</title>
        <authorList>
            <person name="Scali E."/>
            <person name="Rocca G.D."/>
            <person name="Danti R."/>
            <person name="Garbelotto M."/>
            <person name="Barberini S."/>
            <person name="Baroncelli R."/>
            <person name="Emiliani G."/>
        </authorList>
    </citation>
    <scope>NUCLEOTIDE SEQUENCE [LARGE SCALE GENOMIC DNA]</scope>
    <source>
        <strain evidence="8 9">BM-138-508</strain>
    </source>
</reference>
<dbReference type="InterPro" id="IPR013024">
    <property type="entry name" value="GGCT-like"/>
</dbReference>
<feature type="domain" description="Major facilitator superfamily (MFS) profile" evidence="7">
    <location>
        <begin position="347"/>
        <end position="780"/>
    </location>
</feature>
<dbReference type="PROSITE" id="PS50850">
    <property type="entry name" value="MFS"/>
    <property type="match status" value="1"/>
</dbReference>
<keyword evidence="2 6" id="KW-0812">Transmembrane</keyword>
<gene>
    <name evidence="8" type="ORF">SUNI508_02507</name>
</gene>
<feature type="transmembrane region" description="Helical" evidence="6">
    <location>
        <begin position="472"/>
        <end position="494"/>
    </location>
</feature>
<organism evidence="8 9">
    <name type="scientific">Seiridium unicorne</name>
    <dbReference type="NCBI Taxonomy" id="138068"/>
    <lineage>
        <taxon>Eukaryota</taxon>
        <taxon>Fungi</taxon>
        <taxon>Dikarya</taxon>
        <taxon>Ascomycota</taxon>
        <taxon>Pezizomycotina</taxon>
        <taxon>Sordariomycetes</taxon>
        <taxon>Xylariomycetidae</taxon>
        <taxon>Amphisphaeriales</taxon>
        <taxon>Sporocadaceae</taxon>
        <taxon>Seiridium</taxon>
    </lineage>
</organism>
<feature type="transmembrane region" description="Helical" evidence="6">
    <location>
        <begin position="506"/>
        <end position="532"/>
    </location>
</feature>
<keyword evidence="3 6" id="KW-1133">Transmembrane helix</keyword>
<dbReference type="SUPFAM" id="SSF110857">
    <property type="entry name" value="Gamma-glutamyl cyclotransferase-like"/>
    <property type="match status" value="1"/>
</dbReference>
<sequence>MTVPEPSASTKPAVPTQSVNALDMGDGLGMADAKLYFAYGSNLSSTQMARRCPNSIAIGLAWLPGWDWIINERRYANIVQHHHTSPSSSSSAEASEDHPGVYGVLYRLPPADEIILDGCEGVPWAYEKVVLDVMTLDGTGQEKEKVKALVYVDFNNVKPDNPWPEYVGRMSRGVKEARERWGFPDWFAEDIMKVRIGLALQAQIERDRERAALITHSSGASPHNVNHHHQQHAGIQQLAEPAVLAETVVPEPAGEKTLDLERQVTSSRSSSSSSNSDEDPGTAAYRTQTVATQYTARAALGHSLTGIHARDRATHEGKGSQVFVVGWEGLDDPASPRNWTVTKRVCCTLQISIIAAAVGCASGIDATILPQAAADLGVSDVAESLATGMYLVGQGVGSLIAGPFSETFGRNFVYAGSMVVFMLFIMASGLAPNFGAQITFRFFAGCAASTPLVCSGGSVSDMFNGLEKTWGFPLYAIAAFGGPMLGAVMGAYIGPSPLVSWRWTEWTTLILAGVVVILTLLFMPETYAPLLLQWKAAHLRRITGDDRYRSQHEIVDATLLSRLKVSMTRPFIMLTEPIIIAMTLYLSVVYIVLFTFLIGWPWIFEYPYEIGQGLSNVIFIAMFVGLQFTFILIPVIYRITTKQIKIAESRGEGSLFDPEVRLWYAMLGSAISIPVSLFWMGWTANSSISIWSPILAVGLFGYGVMGVFICAYMYIIDSYEVYSASALTFVALVRYVCAGGMTVVGIPFYENMGTAYTLTILACISCLLAPIPYVLFKWGHLLRKRSKYAISREI</sequence>
<comment type="subcellular location">
    <subcellularLocation>
        <location evidence="1">Membrane</location>
        <topology evidence="1">Multi-pass membrane protein</topology>
    </subcellularLocation>
</comment>
<name>A0ABR2UFN5_9PEZI</name>
<dbReference type="Proteomes" id="UP001408356">
    <property type="component" value="Unassembled WGS sequence"/>
</dbReference>
<evidence type="ECO:0000313" key="9">
    <source>
        <dbReference type="Proteomes" id="UP001408356"/>
    </source>
</evidence>
<dbReference type="EMBL" id="JARVKF010000440">
    <property type="protein sequence ID" value="KAK9413308.1"/>
    <property type="molecule type" value="Genomic_DNA"/>
</dbReference>
<evidence type="ECO:0000256" key="4">
    <source>
        <dbReference type="ARBA" id="ARBA00023136"/>
    </source>
</evidence>
<evidence type="ECO:0000256" key="1">
    <source>
        <dbReference type="ARBA" id="ARBA00004141"/>
    </source>
</evidence>
<dbReference type="Pfam" id="PF07690">
    <property type="entry name" value="MFS_1"/>
    <property type="match status" value="1"/>
</dbReference>
<feature type="transmembrane region" description="Helical" evidence="6">
    <location>
        <begin position="412"/>
        <end position="431"/>
    </location>
</feature>
<feature type="compositionally biased region" description="Basic and acidic residues" evidence="5">
    <location>
        <begin position="253"/>
        <end position="262"/>
    </location>
</feature>
<feature type="transmembrane region" description="Helical" evidence="6">
    <location>
        <begin position="660"/>
        <end position="682"/>
    </location>
</feature>
<dbReference type="SUPFAM" id="SSF103473">
    <property type="entry name" value="MFS general substrate transporter"/>
    <property type="match status" value="1"/>
</dbReference>